<dbReference type="PANTHER" id="PTHR23508:SF10">
    <property type="entry name" value="CARBOXYLIC ACID TRANSPORTER PROTEIN HOMOLOG"/>
    <property type="match status" value="1"/>
</dbReference>
<dbReference type="KEGG" id="spue:AB5L97_11860"/>
<evidence type="ECO:0000259" key="7">
    <source>
        <dbReference type="PROSITE" id="PS50850"/>
    </source>
</evidence>
<dbReference type="PANTHER" id="PTHR23508">
    <property type="entry name" value="CARBOXYLIC ACID TRANSPORTER PROTEIN HOMOLOG"/>
    <property type="match status" value="1"/>
</dbReference>
<comment type="subcellular location">
    <subcellularLocation>
        <location evidence="1">Cell membrane</location>
        <topology evidence="1">Multi-pass membrane protein</topology>
    </subcellularLocation>
</comment>
<feature type="domain" description="Major facilitator superfamily (MFS) profile" evidence="7">
    <location>
        <begin position="20"/>
        <end position="437"/>
    </location>
</feature>
<feature type="transmembrane region" description="Helical" evidence="6">
    <location>
        <begin position="147"/>
        <end position="170"/>
    </location>
</feature>
<dbReference type="PROSITE" id="PS50850">
    <property type="entry name" value="MFS"/>
    <property type="match status" value="1"/>
</dbReference>
<dbReference type="RefSeq" id="WP_369044814.1">
    <property type="nucleotide sequence ID" value="NZ_CP163302.1"/>
</dbReference>
<evidence type="ECO:0000256" key="4">
    <source>
        <dbReference type="ARBA" id="ARBA00023136"/>
    </source>
</evidence>
<protein>
    <submittedName>
        <fullName evidence="8">MFS transporter</fullName>
    </submittedName>
</protein>
<feature type="transmembrane region" description="Helical" evidence="6">
    <location>
        <begin position="90"/>
        <end position="107"/>
    </location>
</feature>
<sequence length="486" mass="49268">MSSSAQAALGQRQRSTLAWIVALGAAALTFDGYDLVVYGTVVSGLLRDPGQIGHLDPASAGALGSYALIGVMVGALASGAIGDFVGRRKVMLAALAWFSIGMAATALTTNVTMFGAFRFFTGIGVGSLVATAGAIVAEFAPKNRRNFYNAIVYSGVPAGGVLASVLALAFDNGGNWRPLFLIGAAPLAVILPLAVAKLPESPLWLLARGRRPEAEELRRRAGDVLPEAAPDRARPAAGAAGGERAGFAGLATRRFALPTAFLGLMSFAGLLLTYGLNTWLPEIMGQYGFGKAYSLTFLLVLNAAAIVGGLAAAATVDRTGPKRIITGTFALAAVALVLLTFHMPFPVLLTAVGIAGIGTIGTQVLVYGFVSNFYTTQTRAAGVAWCAGFGRLGGILGPLAGGLLLSAGVTGQTAFYLFAVVALLGAVVTALVPRPRGRAHDDVAAASRSGATASTGVPSAGVPSTGGDSAPVEGTVPDGEPEPAVR</sequence>
<feature type="transmembrane region" description="Helical" evidence="6">
    <location>
        <begin position="347"/>
        <end position="370"/>
    </location>
</feature>
<evidence type="ECO:0000256" key="6">
    <source>
        <dbReference type="SAM" id="Phobius"/>
    </source>
</evidence>
<keyword evidence="4 6" id="KW-0472">Membrane</keyword>
<dbReference type="GO" id="GO:0005886">
    <property type="term" value="C:plasma membrane"/>
    <property type="evidence" value="ECO:0007669"/>
    <property type="project" value="UniProtKB-SubCell"/>
</dbReference>
<reference evidence="8" key="1">
    <citation type="submission" date="2024-07" db="EMBL/GenBank/DDBJ databases">
        <authorList>
            <person name="fu j."/>
        </authorList>
    </citation>
    <scope>NUCLEOTIDE SEQUENCE</scope>
    <source>
        <strain evidence="8">P10A9</strain>
    </source>
</reference>
<keyword evidence="3 6" id="KW-1133">Transmembrane helix</keyword>
<dbReference type="AlphaFoldDB" id="A0AB39KZA0"/>
<dbReference type="InterPro" id="IPR005829">
    <property type="entry name" value="Sugar_transporter_CS"/>
</dbReference>
<dbReference type="InterPro" id="IPR036259">
    <property type="entry name" value="MFS_trans_sf"/>
</dbReference>
<feature type="transmembrane region" description="Helical" evidence="6">
    <location>
        <begin position="119"/>
        <end position="140"/>
    </location>
</feature>
<feature type="transmembrane region" description="Helical" evidence="6">
    <location>
        <begin position="292"/>
        <end position="312"/>
    </location>
</feature>
<dbReference type="Gene3D" id="1.20.1250.20">
    <property type="entry name" value="MFS general substrate transporter like domains"/>
    <property type="match status" value="1"/>
</dbReference>
<dbReference type="EMBL" id="CP163302">
    <property type="protein sequence ID" value="XDP43984.1"/>
    <property type="molecule type" value="Genomic_DNA"/>
</dbReference>
<gene>
    <name evidence="8" type="ORF">AB5L97_11860</name>
</gene>
<dbReference type="InterPro" id="IPR020846">
    <property type="entry name" value="MFS_dom"/>
</dbReference>
<feature type="transmembrane region" description="Helical" evidence="6">
    <location>
        <begin position="260"/>
        <end position="280"/>
    </location>
</feature>
<dbReference type="InterPro" id="IPR005828">
    <property type="entry name" value="MFS_sugar_transport-like"/>
</dbReference>
<feature type="transmembrane region" description="Helical" evidence="6">
    <location>
        <begin position="176"/>
        <end position="196"/>
    </location>
</feature>
<evidence type="ECO:0000256" key="5">
    <source>
        <dbReference type="SAM" id="MobiDB-lite"/>
    </source>
</evidence>
<proteinExistence type="predicted"/>
<dbReference type="GO" id="GO:0046943">
    <property type="term" value="F:carboxylic acid transmembrane transporter activity"/>
    <property type="evidence" value="ECO:0007669"/>
    <property type="project" value="TreeGrafter"/>
</dbReference>
<feature type="transmembrane region" description="Helical" evidence="6">
    <location>
        <begin position="324"/>
        <end position="341"/>
    </location>
</feature>
<evidence type="ECO:0000256" key="3">
    <source>
        <dbReference type="ARBA" id="ARBA00022989"/>
    </source>
</evidence>
<accession>A0AB39KZA0</accession>
<dbReference type="PROSITE" id="PS00217">
    <property type="entry name" value="SUGAR_TRANSPORT_2"/>
    <property type="match status" value="1"/>
</dbReference>
<name>A0AB39KZA0_9MICC</name>
<feature type="transmembrane region" description="Helical" evidence="6">
    <location>
        <begin position="58"/>
        <end position="78"/>
    </location>
</feature>
<evidence type="ECO:0000313" key="8">
    <source>
        <dbReference type="EMBL" id="XDP43984.1"/>
    </source>
</evidence>
<dbReference type="Pfam" id="PF00083">
    <property type="entry name" value="Sugar_tr"/>
    <property type="match status" value="1"/>
</dbReference>
<feature type="region of interest" description="Disordered" evidence="5">
    <location>
        <begin position="442"/>
        <end position="486"/>
    </location>
</feature>
<dbReference type="SUPFAM" id="SSF103473">
    <property type="entry name" value="MFS general substrate transporter"/>
    <property type="match status" value="1"/>
</dbReference>
<organism evidence="8">
    <name type="scientific">Sinomonas puerhi</name>
    <dbReference type="NCBI Taxonomy" id="3238584"/>
    <lineage>
        <taxon>Bacteria</taxon>
        <taxon>Bacillati</taxon>
        <taxon>Actinomycetota</taxon>
        <taxon>Actinomycetes</taxon>
        <taxon>Micrococcales</taxon>
        <taxon>Micrococcaceae</taxon>
        <taxon>Sinomonas</taxon>
    </lineage>
</organism>
<keyword evidence="2 6" id="KW-0812">Transmembrane</keyword>
<feature type="compositionally biased region" description="Low complexity" evidence="5">
    <location>
        <begin position="444"/>
        <end position="456"/>
    </location>
</feature>
<feature type="transmembrane region" description="Helical" evidence="6">
    <location>
        <begin position="382"/>
        <end position="407"/>
    </location>
</feature>
<evidence type="ECO:0000256" key="1">
    <source>
        <dbReference type="ARBA" id="ARBA00004651"/>
    </source>
</evidence>
<feature type="transmembrane region" description="Helical" evidence="6">
    <location>
        <begin position="16"/>
        <end position="38"/>
    </location>
</feature>
<evidence type="ECO:0000256" key="2">
    <source>
        <dbReference type="ARBA" id="ARBA00022692"/>
    </source>
</evidence>
<feature type="transmembrane region" description="Helical" evidence="6">
    <location>
        <begin position="413"/>
        <end position="432"/>
    </location>
</feature>